<dbReference type="EC" id="1.-.-.-" evidence="10"/>
<keyword evidence="6" id="KW-0521">NADP</keyword>
<evidence type="ECO:0000313" key="13">
    <source>
        <dbReference type="Proteomes" id="UP001178461"/>
    </source>
</evidence>
<evidence type="ECO:0000256" key="4">
    <source>
        <dbReference type="ARBA" id="ARBA00022630"/>
    </source>
</evidence>
<dbReference type="InterPro" id="IPR050346">
    <property type="entry name" value="FMO-like"/>
</dbReference>
<comment type="similarity">
    <text evidence="3 10">Belongs to the FMO family.</text>
</comment>
<dbReference type="FunFam" id="3.50.50.60:FF:000138">
    <property type="entry name" value="Flavin-containing monooxygenase"/>
    <property type="match status" value="1"/>
</dbReference>
<feature type="compositionally biased region" description="Pro residues" evidence="11">
    <location>
        <begin position="81"/>
        <end position="91"/>
    </location>
</feature>
<evidence type="ECO:0000256" key="8">
    <source>
        <dbReference type="ARBA" id="ARBA00023033"/>
    </source>
</evidence>
<feature type="compositionally biased region" description="Basic and acidic residues" evidence="11">
    <location>
        <begin position="36"/>
        <end position="59"/>
    </location>
</feature>
<dbReference type="GO" id="GO:0004499">
    <property type="term" value="F:N,N-dimethylaniline monooxygenase activity"/>
    <property type="evidence" value="ECO:0007669"/>
    <property type="project" value="InterPro"/>
</dbReference>
<dbReference type="Gene3D" id="3.50.50.60">
    <property type="entry name" value="FAD/NAD(P)-binding domain"/>
    <property type="match status" value="2"/>
</dbReference>
<keyword evidence="9" id="KW-0325">Glycoprotein</keyword>
<feature type="region of interest" description="Disordered" evidence="11">
    <location>
        <begin position="29"/>
        <end position="104"/>
    </location>
</feature>
<dbReference type="GO" id="GO:0050661">
    <property type="term" value="F:NADP binding"/>
    <property type="evidence" value="ECO:0007669"/>
    <property type="project" value="InterPro"/>
</dbReference>
<sequence>MQAASNQQPGGRALRPGVKGRLALPFIALSPWARPVGREASKGRDKTPPPPAEEPRESGRPPPPAQPDLPQAASAEESERAPPPAAPPPARLPRGFGHPPPRREARWRHRSCRWPWLGLGLLVCASPATSLPHPRRLLLPWCSKPLAAWEAPGFTWRKRLRGGPLTPACTGTSGPTCPRRCAGLPGKLRGAFWGLRSHPVPERVTKHFDAVMVCTGHYANPFIPPIPGLDSFQGRLLHSHSYRRPEPFAGQRVVLAGAGPSGVDLALQLAPLAARVVLSHQGPPVRGLPRDVLQVPPLARVSAETVVPRDGSALPADALILCTGYQYRFPFLDLAQLGLRETEYGLGPLYRHLLAPRHPSLFLVGVCQQICPFPHFHCQALFALAVLKGDCPLPSAAEMEADAQAQLDRHLRQGGLARHFLRLRAQQWSYAEELAHLAGFPPLPPAVREIYEATRASRAQDVSTYRGRNYRLLGPDAWEVVQGEAGDAEGGPLL</sequence>
<keyword evidence="8 10" id="KW-0503">Monooxygenase</keyword>
<dbReference type="InterPro" id="IPR020946">
    <property type="entry name" value="Flavin_mOase-like"/>
</dbReference>
<keyword evidence="13" id="KW-1185">Reference proteome</keyword>
<dbReference type="InterPro" id="IPR036188">
    <property type="entry name" value="FAD/NAD-bd_sf"/>
</dbReference>
<evidence type="ECO:0000313" key="12">
    <source>
        <dbReference type="EMBL" id="CAI7934829.1"/>
    </source>
</evidence>
<keyword evidence="7 10" id="KW-0560">Oxidoreductase</keyword>
<keyword evidence="5 10" id="KW-0274">FAD</keyword>
<reference evidence="12" key="1">
    <citation type="submission" date="2022-12" db="EMBL/GenBank/DDBJ databases">
        <authorList>
            <person name="Alioto T."/>
            <person name="Alioto T."/>
            <person name="Gomez Garrido J."/>
        </authorList>
    </citation>
    <scope>NUCLEOTIDE SEQUENCE</scope>
</reference>
<dbReference type="AlphaFoldDB" id="A0AA35QQ48"/>
<dbReference type="SUPFAM" id="SSF51905">
    <property type="entry name" value="FAD/NAD(P)-binding domain"/>
    <property type="match status" value="1"/>
</dbReference>
<organism evidence="12 13">
    <name type="scientific">Podarcis lilfordi</name>
    <name type="common">Lilford's wall lizard</name>
    <dbReference type="NCBI Taxonomy" id="74358"/>
    <lineage>
        <taxon>Eukaryota</taxon>
        <taxon>Metazoa</taxon>
        <taxon>Chordata</taxon>
        <taxon>Craniata</taxon>
        <taxon>Vertebrata</taxon>
        <taxon>Euteleostomi</taxon>
        <taxon>Lepidosauria</taxon>
        <taxon>Squamata</taxon>
        <taxon>Bifurcata</taxon>
        <taxon>Unidentata</taxon>
        <taxon>Episquamata</taxon>
        <taxon>Laterata</taxon>
        <taxon>Lacertibaenia</taxon>
        <taxon>Lacertidae</taxon>
        <taxon>Podarcis</taxon>
    </lineage>
</organism>
<dbReference type="PANTHER" id="PTHR23023">
    <property type="entry name" value="DIMETHYLANILINE MONOOXYGENASE"/>
    <property type="match status" value="1"/>
</dbReference>
<evidence type="ECO:0000256" key="3">
    <source>
        <dbReference type="ARBA" id="ARBA00009183"/>
    </source>
</evidence>
<dbReference type="Pfam" id="PF00743">
    <property type="entry name" value="FMO-like"/>
    <property type="match status" value="2"/>
</dbReference>
<dbReference type="GO" id="GO:0050660">
    <property type="term" value="F:flavin adenine dinucleotide binding"/>
    <property type="evidence" value="ECO:0007669"/>
    <property type="project" value="InterPro"/>
</dbReference>
<proteinExistence type="inferred from homology"/>
<evidence type="ECO:0000256" key="7">
    <source>
        <dbReference type="ARBA" id="ARBA00023002"/>
    </source>
</evidence>
<evidence type="ECO:0000256" key="11">
    <source>
        <dbReference type="SAM" id="MobiDB-lite"/>
    </source>
</evidence>
<name>A0AA35QQ48_9SAUR</name>
<dbReference type="Proteomes" id="UP001178461">
    <property type="component" value="Unassembled WGS sequence"/>
</dbReference>
<comment type="similarity">
    <text evidence="2">Belongs to the flavin monoamine oxidase family. FIG1 subfamily.</text>
</comment>
<evidence type="ECO:0000256" key="5">
    <source>
        <dbReference type="ARBA" id="ARBA00022827"/>
    </source>
</evidence>
<evidence type="ECO:0000256" key="6">
    <source>
        <dbReference type="ARBA" id="ARBA00022857"/>
    </source>
</evidence>
<keyword evidence="4 10" id="KW-0285">Flavoprotein</keyword>
<dbReference type="EMBL" id="CANTUW010000004">
    <property type="protein sequence ID" value="CAI7934829.1"/>
    <property type="molecule type" value="Genomic_DNA"/>
</dbReference>
<gene>
    <name evidence="12" type="ORF">PODLI_1B024494</name>
</gene>
<evidence type="ECO:0000256" key="1">
    <source>
        <dbReference type="ARBA" id="ARBA00001974"/>
    </source>
</evidence>
<evidence type="ECO:0000256" key="10">
    <source>
        <dbReference type="RuleBase" id="RU361177"/>
    </source>
</evidence>
<protein>
    <recommendedName>
        <fullName evidence="10">Flavin-containing monooxygenase</fullName>
        <ecNumber evidence="10">1.-.-.-</ecNumber>
    </recommendedName>
</protein>
<evidence type="ECO:0000256" key="2">
    <source>
        <dbReference type="ARBA" id="ARBA00005465"/>
    </source>
</evidence>
<comment type="cofactor">
    <cofactor evidence="1 10">
        <name>FAD</name>
        <dbReference type="ChEBI" id="CHEBI:57692"/>
    </cofactor>
</comment>
<comment type="caution">
    <text evidence="12">The sequence shown here is derived from an EMBL/GenBank/DDBJ whole genome shotgun (WGS) entry which is preliminary data.</text>
</comment>
<accession>A0AA35QQ48</accession>
<evidence type="ECO:0000256" key="9">
    <source>
        <dbReference type="ARBA" id="ARBA00023180"/>
    </source>
</evidence>